<evidence type="ECO:0000256" key="5">
    <source>
        <dbReference type="SAM" id="MobiDB-lite"/>
    </source>
</evidence>
<feature type="domain" description="Ketosynthase family 3 (KS3)" evidence="7">
    <location>
        <begin position="643"/>
        <end position="1083"/>
    </location>
</feature>
<name>A0ABN3V9P4_9PSEU</name>
<sequence length="2160" mass="226340">MSVAGFGGPLWPRTRVLGLSPVGAADAQLVSAVSRGGGLGVLDLGADRARATEAVLRVGAATAAPFGVRSGPGCALEPGEVLGGPGVAAVVLGQGSPWTIGALAAELPVRGRIVFAEVTSLDEALRAVSDGADGLIARGSEAAGRVGDLTSFVLLQQLLGDPRVDLPVWVCGGIGPHTAAGAVAGGAAGVVLDSQLGLFPESSAPRRFRSVLERADGSGTVVVDGHRVLADSDLPLGQDAHLASRFARRYDTAERAVRDISEILAGQPDSIDPMDQGDPLCRSLGAELPIAQGPMTRVSDQPGFARAVAEAGAVPFIAVSLADGTRTADLLRRTAEEVGDRPWGAGILGFVPDELRAEQLAAIRAVKPRCVLIAGGRASQAVELEAEGIATYLHVPSPILLRQFLDTGARRFVFEGLECGGHIGPMSSFSLWEAQLDVLGEYLDEHPDAEVEVLFAGGVHDARSAAVVAAMAAPVARRGAGVGVLMGTAYLFTEEAVRHGAITELFQRQALESEATDTLETAPGHQTRCLRSPFVSEFHAAEAELRNLGVPAQERWQRLEEFNTGRLRVASKGIRRDGADLVAVDEQEQLASGMYMAGQIAVLREEITDIAALHRSVTTEAARLLRSRGGRAVVRQPEPRPKPLDVAIIGMACAFPGAPDLPAFWSNVLRGVDSVTEVPAERWDTGVYYRPGGEPGTSSSKWGGFLPGIPFDPTSFGIPPASMGSIDPAQLVSLEIARRALHDAGYSRRPFDRDRTSVIFGAESGGDFADAGVLRALLPAYLESVPPELLDQLPSLTEDSFPGTLANVIAGRIANRLDLGGANCTVDAACGSSLAALDLACKELAQGTGDMVLCGAVDLHNGINDYLMFTSAGALSPTGRCRPFDSAADGIALGEGVACLVLKRLADAERDGDRVYAVIRGVGAASDGRSLGLTAPRPEGQYRALERAYRSAGIAPSEVGMVEAHGTGTVVGDGTELSTLTRFFAEAGAEPGGCTLGSVKSQIGHTKCAAGMAGVIKAALSLSFGVLPPTLHLREPNPAWDRESSPFRFTSSARPWTAPRRKRVAGVSAFGFGGTNFHAVLTAGSDAPAARHGLRDWDSELFLFCGEDAEQAMRDVLSTLEAGDPQLRDVAAAAAERGSGPVRFALVVSDLDELASALRAALAGERHPSVLVAEASAEPGKVAFLFPGQGSQQPGMLAELFVAFPELRHFLDADPDVAAAIYPPHAFDADTAAEQSARLRDTRRAQPALGIVESALCAMFGLLDVRPDMLAGHSYGELVALSAAGSFDLPALLRLSHRRAEAILSAAGEDPGAMAAVRASAGEVAEALRDVDVVVANHNSPEQVVISGATEAIGTAVEVLRSRSFAVKELPVACAFHSPLVAGAEAEFAAALARERVRAPRKPVWSNRTARPHGDDPRAALAGQIAAPVRFADQIEDMYAAGARTFVEVGPGTALTGFVRSVLGERAHTAISCGTGPGLRGPLTAVARLAVAGVEVDPEWLFRGRTGAGVEPADWVVDGHRVHRADGAAVPNGLTPARRITLATESTVHDREQLVSEFLRSSREAVAAQRDVLLGYFGVAEAPPAPEVPAEEAEPLPVPEPRPAEEDGEVDARRTVVEVIAGRTGYPAEMISGELDLEADLSIDSIKRTEIAGLLLAELGLRDAVSAAGQDELSRARTVNAIVSWIEEHLDPGVQRLVMRPVPAAELSNHDAYDLQDKVVVLVHDPSQEALCDALRAELARYGASVVGVPAGEAPPSGVDAVLCLTPLAGADEPVAPQVFSLLRDSGDGTAVLVASPLATPPPEHAAGLRGLLRAAAREREDLAVKLVESDPDEPAPALAKELVAELRTDDRIAVVQRHQDRRMAYRLEPAPLRGNPGAQDLGLDQESVVLLIGGARGITARTAVELARTTGCRIELAGRTPCEPEDAATRDLADPQDLRRVLAGEGRPLAEVERQVRAVLARREVARTLDEVRAAGGEATYHCVDVRDSAALIQLVKDLHTRHGRLDGVVHAAGVIDDGLMADKDDASFRAVFGTKVDGARVLLDALTQLGVRPGFVVFFGSIAAVLGNRGQTDYAAANDALDSLGAAWSARTGNRVLTVHWGPWAPSGEHGGMVSAELAREYERRGVRLIDPGQGPGCLLRELAFGDAGSVVYAASTW</sequence>
<evidence type="ECO:0008006" key="10">
    <source>
        <dbReference type="Google" id="ProtNLM"/>
    </source>
</evidence>
<keyword evidence="2" id="KW-0597">Phosphoprotein</keyword>
<accession>A0ABN3V9P4</accession>
<keyword evidence="1" id="KW-0596">Phosphopantetheine</keyword>
<evidence type="ECO:0000313" key="9">
    <source>
        <dbReference type="Proteomes" id="UP001500979"/>
    </source>
</evidence>
<dbReference type="Gene3D" id="3.40.50.720">
    <property type="entry name" value="NAD(P)-binding Rossmann-like Domain"/>
    <property type="match status" value="1"/>
</dbReference>
<dbReference type="Proteomes" id="UP001500979">
    <property type="component" value="Unassembled WGS sequence"/>
</dbReference>
<dbReference type="InterPro" id="IPR020841">
    <property type="entry name" value="PKS_Beta-ketoAc_synthase_dom"/>
</dbReference>
<proteinExistence type="predicted"/>
<evidence type="ECO:0000313" key="8">
    <source>
        <dbReference type="EMBL" id="GAA2785225.1"/>
    </source>
</evidence>
<dbReference type="InterPro" id="IPR013968">
    <property type="entry name" value="PKS_KR"/>
</dbReference>
<dbReference type="Pfam" id="PF00109">
    <property type="entry name" value="ketoacyl-synt"/>
    <property type="match status" value="1"/>
</dbReference>
<dbReference type="Pfam" id="PF00698">
    <property type="entry name" value="Acyl_transf_1"/>
    <property type="match status" value="1"/>
</dbReference>
<dbReference type="SUPFAM" id="SSF47336">
    <property type="entry name" value="ACP-like"/>
    <property type="match status" value="1"/>
</dbReference>
<evidence type="ECO:0000259" key="6">
    <source>
        <dbReference type="PROSITE" id="PS50075"/>
    </source>
</evidence>
<dbReference type="PROSITE" id="PS52004">
    <property type="entry name" value="KS3_2"/>
    <property type="match status" value="1"/>
</dbReference>
<keyword evidence="4" id="KW-0012">Acyltransferase</keyword>
<comment type="caution">
    <text evidence="8">The sequence shown here is derived from an EMBL/GenBank/DDBJ whole genome shotgun (WGS) entry which is preliminary data.</text>
</comment>
<dbReference type="InterPro" id="IPR036736">
    <property type="entry name" value="ACP-like_sf"/>
</dbReference>
<dbReference type="PROSITE" id="PS50075">
    <property type="entry name" value="CARRIER"/>
    <property type="match status" value="1"/>
</dbReference>
<protein>
    <recommendedName>
        <fullName evidence="10">Polyketide synthase</fullName>
    </recommendedName>
</protein>
<dbReference type="InterPro" id="IPR016039">
    <property type="entry name" value="Thiolase-like"/>
</dbReference>
<dbReference type="SMART" id="SM00822">
    <property type="entry name" value="PKS_KR"/>
    <property type="match status" value="1"/>
</dbReference>
<dbReference type="Pfam" id="PF02801">
    <property type="entry name" value="Ketoacyl-synt_C"/>
    <property type="match status" value="1"/>
</dbReference>
<dbReference type="CDD" id="cd00833">
    <property type="entry name" value="PKS"/>
    <property type="match status" value="1"/>
</dbReference>
<dbReference type="SMART" id="SM00825">
    <property type="entry name" value="PKS_KS"/>
    <property type="match status" value="1"/>
</dbReference>
<dbReference type="InterPro" id="IPR050091">
    <property type="entry name" value="PKS_NRPS_Biosynth_Enz"/>
</dbReference>
<dbReference type="PANTHER" id="PTHR43775">
    <property type="entry name" value="FATTY ACID SYNTHASE"/>
    <property type="match status" value="1"/>
</dbReference>
<dbReference type="Gene3D" id="3.20.20.70">
    <property type="entry name" value="Aldolase class I"/>
    <property type="match status" value="2"/>
</dbReference>
<dbReference type="InterPro" id="IPR016035">
    <property type="entry name" value="Acyl_Trfase/lysoPLipase"/>
</dbReference>
<dbReference type="PANTHER" id="PTHR43775:SF51">
    <property type="entry name" value="INACTIVE PHENOLPHTHIOCEROL SYNTHESIS POLYKETIDE SYNTHASE TYPE I PKS1-RELATED"/>
    <property type="match status" value="1"/>
</dbReference>
<keyword evidence="3" id="KW-0808">Transferase</keyword>
<dbReference type="SUPFAM" id="SSF52151">
    <property type="entry name" value="FabD/lysophospholipase-like"/>
    <property type="match status" value="1"/>
</dbReference>
<dbReference type="InterPro" id="IPR014031">
    <property type="entry name" value="Ketoacyl_synth_C"/>
</dbReference>
<dbReference type="SMART" id="SM00827">
    <property type="entry name" value="PKS_AT"/>
    <property type="match status" value="1"/>
</dbReference>
<dbReference type="EMBL" id="BAAAUX010000011">
    <property type="protein sequence ID" value="GAA2785225.1"/>
    <property type="molecule type" value="Genomic_DNA"/>
</dbReference>
<dbReference type="RefSeq" id="WP_344679168.1">
    <property type="nucleotide sequence ID" value="NZ_BAAAUX010000011.1"/>
</dbReference>
<dbReference type="InterPro" id="IPR036291">
    <property type="entry name" value="NAD(P)-bd_dom_sf"/>
</dbReference>
<dbReference type="SUPFAM" id="SSF53901">
    <property type="entry name" value="Thiolase-like"/>
    <property type="match status" value="1"/>
</dbReference>
<dbReference type="InterPro" id="IPR014043">
    <property type="entry name" value="Acyl_transferase_dom"/>
</dbReference>
<feature type="domain" description="Carrier" evidence="6">
    <location>
        <begin position="1607"/>
        <end position="1690"/>
    </location>
</feature>
<evidence type="ECO:0000259" key="7">
    <source>
        <dbReference type="PROSITE" id="PS52004"/>
    </source>
</evidence>
<dbReference type="SUPFAM" id="SSF51412">
    <property type="entry name" value="Inosine monophosphate dehydrogenase (IMPDH)"/>
    <property type="match status" value="2"/>
</dbReference>
<dbReference type="Gene3D" id="1.10.1200.10">
    <property type="entry name" value="ACP-like"/>
    <property type="match status" value="1"/>
</dbReference>
<evidence type="ECO:0000256" key="4">
    <source>
        <dbReference type="ARBA" id="ARBA00023315"/>
    </source>
</evidence>
<evidence type="ECO:0000256" key="2">
    <source>
        <dbReference type="ARBA" id="ARBA00022553"/>
    </source>
</evidence>
<dbReference type="Pfam" id="PF03060">
    <property type="entry name" value="NMO"/>
    <property type="match status" value="1"/>
</dbReference>
<gene>
    <name evidence="8" type="ORF">GCM10010470_19160</name>
</gene>
<dbReference type="InterPro" id="IPR014030">
    <property type="entry name" value="Ketoacyl_synth_N"/>
</dbReference>
<feature type="region of interest" description="Disordered" evidence="5">
    <location>
        <begin position="1585"/>
        <end position="1610"/>
    </location>
</feature>
<dbReference type="SUPFAM" id="SSF55048">
    <property type="entry name" value="Probable ACP-binding domain of malonyl-CoA ACP transacylase"/>
    <property type="match status" value="1"/>
</dbReference>
<evidence type="ECO:0000256" key="1">
    <source>
        <dbReference type="ARBA" id="ARBA00022450"/>
    </source>
</evidence>
<dbReference type="Gene3D" id="3.40.47.10">
    <property type="match status" value="1"/>
</dbReference>
<organism evidence="8 9">
    <name type="scientific">Saccharopolyspora taberi</name>
    <dbReference type="NCBI Taxonomy" id="60895"/>
    <lineage>
        <taxon>Bacteria</taxon>
        <taxon>Bacillati</taxon>
        <taxon>Actinomycetota</taxon>
        <taxon>Actinomycetes</taxon>
        <taxon>Pseudonocardiales</taxon>
        <taxon>Pseudonocardiaceae</taxon>
        <taxon>Saccharopolyspora</taxon>
    </lineage>
</organism>
<dbReference type="Gene3D" id="3.40.366.10">
    <property type="entry name" value="Malonyl-Coenzyme A Acyl Carrier Protein, domain 2"/>
    <property type="match status" value="1"/>
</dbReference>
<dbReference type="InterPro" id="IPR016036">
    <property type="entry name" value="Malonyl_transacylase_ACP-bd"/>
</dbReference>
<dbReference type="InterPro" id="IPR001227">
    <property type="entry name" value="Ac_transferase_dom_sf"/>
</dbReference>
<dbReference type="CDD" id="cd08953">
    <property type="entry name" value="KR_2_SDR_x"/>
    <property type="match status" value="1"/>
</dbReference>
<dbReference type="Pfam" id="PF08659">
    <property type="entry name" value="KR"/>
    <property type="match status" value="1"/>
</dbReference>
<dbReference type="InterPro" id="IPR009081">
    <property type="entry name" value="PP-bd_ACP"/>
</dbReference>
<keyword evidence="9" id="KW-1185">Reference proteome</keyword>
<evidence type="ECO:0000256" key="3">
    <source>
        <dbReference type="ARBA" id="ARBA00022679"/>
    </source>
</evidence>
<dbReference type="InterPro" id="IPR057326">
    <property type="entry name" value="KR_dom"/>
</dbReference>
<reference evidence="8 9" key="1">
    <citation type="journal article" date="2019" name="Int. J. Syst. Evol. Microbiol.">
        <title>The Global Catalogue of Microorganisms (GCM) 10K type strain sequencing project: providing services to taxonomists for standard genome sequencing and annotation.</title>
        <authorList>
            <consortium name="The Broad Institute Genomics Platform"/>
            <consortium name="The Broad Institute Genome Sequencing Center for Infectious Disease"/>
            <person name="Wu L."/>
            <person name="Ma J."/>
        </authorList>
    </citation>
    <scope>NUCLEOTIDE SEQUENCE [LARGE SCALE GENOMIC DNA]</scope>
    <source>
        <strain evidence="8 9">JCM 9383</strain>
    </source>
</reference>
<dbReference type="InterPro" id="IPR013785">
    <property type="entry name" value="Aldolase_TIM"/>
</dbReference>
<dbReference type="SUPFAM" id="SSF51735">
    <property type="entry name" value="NAD(P)-binding Rossmann-fold domains"/>
    <property type="match status" value="2"/>
</dbReference>